<dbReference type="AlphaFoldDB" id="A0A372LLL7"/>
<comment type="caution">
    <text evidence="1">The sequence shown here is derived from an EMBL/GenBank/DDBJ whole genome shotgun (WGS) entry which is preliminary data.</text>
</comment>
<dbReference type="RefSeq" id="WP_117327321.1">
    <property type="nucleotide sequence ID" value="NZ_QVTE01000039.1"/>
</dbReference>
<evidence type="ECO:0000313" key="2">
    <source>
        <dbReference type="Proteomes" id="UP000264541"/>
    </source>
</evidence>
<organism evidence="1 2">
    <name type="scientific">Peribacillus saganii</name>
    <dbReference type="NCBI Taxonomy" id="2303992"/>
    <lineage>
        <taxon>Bacteria</taxon>
        <taxon>Bacillati</taxon>
        <taxon>Bacillota</taxon>
        <taxon>Bacilli</taxon>
        <taxon>Bacillales</taxon>
        <taxon>Bacillaceae</taxon>
        <taxon>Peribacillus</taxon>
    </lineage>
</organism>
<keyword evidence="2" id="KW-1185">Reference proteome</keyword>
<accession>A0A372LLL7</accession>
<dbReference type="EMBL" id="QVTE01000039">
    <property type="protein sequence ID" value="RFU67793.1"/>
    <property type="molecule type" value="Genomic_DNA"/>
</dbReference>
<evidence type="ECO:0000313" key="1">
    <source>
        <dbReference type="EMBL" id="RFU67793.1"/>
    </source>
</evidence>
<dbReference type="Proteomes" id="UP000264541">
    <property type="component" value="Unassembled WGS sequence"/>
</dbReference>
<dbReference type="OrthoDB" id="2475704at2"/>
<protein>
    <submittedName>
        <fullName evidence="1">Uncharacterized protein</fullName>
    </submittedName>
</protein>
<name>A0A372LLL7_9BACI</name>
<reference evidence="1 2" key="1">
    <citation type="submission" date="2018-08" db="EMBL/GenBank/DDBJ databases">
        <title>Bacillus chawlae sp. nov., Bacillus glennii sp. nov., and Bacillus saganii sp. nov. Isolated from the Vehicle Assembly Building at Kennedy Space Center where the Viking Spacecraft were Assembled.</title>
        <authorList>
            <person name="Seuylemezian A."/>
            <person name="Vaishampayan P."/>
        </authorList>
    </citation>
    <scope>NUCLEOTIDE SEQUENCE [LARGE SCALE GENOMIC DNA]</scope>
    <source>
        <strain evidence="1 2">V47-23a</strain>
    </source>
</reference>
<sequence>MLIKDCRGYELEKEKSNTSEDFFNRSEVTYIENGQEKTLHVLYVRFFDESVLSFTPYSENPLFTSGGSEFYLKDIAGIVCLLANPGFRSRKRVYINSVKEFSSYFEKINYQKLEELIEGIINKNGYEVVSPLDFTLQEQR</sequence>
<gene>
    <name evidence="1" type="ORF">D0469_13780</name>
</gene>
<proteinExistence type="predicted"/>